<comment type="caution">
    <text evidence="1">The sequence shown here is derived from an EMBL/GenBank/DDBJ whole genome shotgun (WGS) entry which is preliminary data.</text>
</comment>
<name>A0A0F9Q2R9_9ZZZZ</name>
<gene>
    <name evidence="1" type="ORF">LCGC14_0770650</name>
</gene>
<proteinExistence type="predicted"/>
<sequence>MIMEINDGQFEFEFSSLTFVWCIRPGIEFTVYFEKIPPLLVKFGEAGTIINRIKFYDKSWNNVKKYLTVYFQVIIRSISENMSKNSEIHMRALRSESPSLSSERICSRPMCHHNIDYILVMARLLEIVDEETAENIWNSDIVKIFCCWCFTNHFKK</sequence>
<reference evidence="1" key="1">
    <citation type="journal article" date="2015" name="Nature">
        <title>Complex archaea that bridge the gap between prokaryotes and eukaryotes.</title>
        <authorList>
            <person name="Spang A."/>
            <person name="Saw J.H."/>
            <person name="Jorgensen S.L."/>
            <person name="Zaremba-Niedzwiedzka K."/>
            <person name="Martijn J."/>
            <person name="Lind A.E."/>
            <person name="van Eijk R."/>
            <person name="Schleper C."/>
            <person name="Guy L."/>
            <person name="Ettema T.J."/>
        </authorList>
    </citation>
    <scope>NUCLEOTIDE SEQUENCE</scope>
</reference>
<evidence type="ECO:0000313" key="1">
    <source>
        <dbReference type="EMBL" id="KKN36759.1"/>
    </source>
</evidence>
<accession>A0A0F9Q2R9</accession>
<dbReference type="EMBL" id="LAZR01001945">
    <property type="protein sequence ID" value="KKN36759.1"/>
    <property type="molecule type" value="Genomic_DNA"/>
</dbReference>
<protein>
    <submittedName>
        <fullName evidence="1">Uncharacterized protein</fullName>
    </submittedName>
</protein>
<dbReference type="AlphaFoldDB" id="A0A0F9Q2R9"/>
<organism evidence="1">
    <name type="scientific">marine sediment metagenome</name>
    <dbReference type="NCBI Taxonomy" id="412755"/>
    <lineage>
        <taxon>unclassified sequences</taxon>
        <taxon>metagenomes</taxon>
        <taxon>ecological metagenomes</taxon>
    </lineage>
</organism>